<dbReference type="InterPro" id="IPR036322">
    <property type="entry name" value="WD40_repeat_dom_sf"/>
</dbReference>
<accession>A0A1B7NCS2</accession>
<evidence type="ECO:0000313" key="5">
    <source>
        <dbReference type="Proteomes" id="UP000092154"/>
    </source>
</evidence>
<dbReference type="AlphaFoldDB" id="A0A1B7NCS2"/>
<dbReference type="InterPro" id="IPR001680">
    <property type="entry name" value="WD40_rpt"/>
</dbReference>
<evidence type="ECO:0000313" key="4">
    <source>
        <dbReference type="EMBL" id="OAX42609.1"/>
    </source>
</evidence>
<keyword evidence="5" id="KW-1185">Reference proteome</keyword>
<dbReference type="PANTHER" id="PTHR22847">
    <property type="entry name" value="WD40 REPEAT PROTEIN"/>
    <property type="match status" value="1"/>
</dbReference>
<dbReference type="Pfam" id="PF00400">
    <property type="entry name" value="WD40"/>
    <property type="match status" value="2"/>
</dbReference>
<protein>
    <submittedName>
        <fullName evidence="4">WD40 repeat-like protein</fullName>
    </submittedName>
</protein>
<dbReference type="OrthoDB" id="674604at2759"/>
<dbReference type="SMART" id="SM00320">
    <property type="entry name" value="WD40"/>
    <property type="match status" value="2"/>
</dbReference>
<dbReference type="InterPro" id="IPR015943">
    <property type="entry name" value="WD40/YVTN_repeat-like_dom_sf"/>
</dbReference>
<proteinExistence type="predicted"/>
<dbReference type="PANTHER" id="PTHR22847:SF637">
    <property type="entry name" value="WD REPEAT DOMAIN 5B"/>
    <property type="match status" value="1"/>
</dbReference>
<feature type="non-terminal residue" evidence="4">
    <location>
        <position position="1"/>
    </location>
</feature>
<dbReference type="EMBL" id="KV448153">
    <property type="protein sequence ID" value="OAX42609.1"/>
    <property type="molecule type" value="Genomic_DNA"/>
</dbReference>
<dbReference type="PROSITE" id="PS50294">
    <property type="entry name" value="WD_REPEATS_REGION"/>
    <property type="match status" value="2"/>
</dbReference>
<evidence type="ECO:0000256" key="3">
    <source>
        <dbReference type="PROSITE-ProRule" id="PRU00221"/>
    </source>
</evidence>
<sequence length="190" mass="20791">FGATISHSTPHLYLSALPLTPTESRMFKMFAAKFPCTPQVIAGHVTVVINPPPFQGHTASIQCIAISPDGQYVVSGSADMTILIWGAKTRSGKALLVLRYHSARHTDVVRSVVFSPDGRRVMSGSDDMTIRVWDAYTRRALGNPFRGHTACIDCCLLTRCVWDAKTGEALGDPLKGTAATFYPIHRQIYI</sequence>
<feature type="repeat" description="WD" evidence="3">
    <location>
        <begin position="54"/>
        <end position="85"/>
    </location>
</feature>
<dbReference type="Proteomes" id="UP000092154">
    <property type="component" value="Unassembled WGS sequence"/>
</dbReference>
<dbReference type="GO" id="GO:1990234">
    <property type="term" value="C:transferase complex"/>
    <property type="evidence" value="ECO:0007669"/>
    <property type="project" value="UniProtKB-ARBA"/>
</dbReference>
<name>A0A1B7NCS2_9AGAM</name>
<dbReference type="PROSITE" id="PS50082">
    <property type="entry name" value="WD_REPEATS_2"/>
    <property type="match status" value="2"/>
</dbReference>
<reference evidence="4 5" key="1">
    <citation type="submission" date="2016-06" db="EMBL/GenBank/DDBJ databases">
        <title>Comparative genomics of the ectomycorrhizal sister species Rhizopogon vinicolor and Rhizopogon vesiculosus (Basidiomycota: Boletales) reveals a divergence of the mating type B locus.</title>
        <authorList>
            <consortium name="DOE Joint Genome Institute"/>
            <person name="Mujic A.B."/>
            <person name="Kuo A."/>
            <person name="Tritt A."/>
            <person name="Lipzen A."/>
            <person name="Chen C."/>
            <person name="Johnson J."/>
            <person name="Sharma A."/>
            <person name="Barry K."/>
            <person name="Grigoriev I.V."/>
            <person name="Spatafora J.W."/>
        </authorList>
    </citation>
    <scope>NUCLEOTIDE SEQUENCE [LARGE SCALE GENOMIC DNA]</scope>
    <source>
        <strain evidence="4 5">AM-OR11-026</strain>
    </source>
</reference>
<gene>
    <name evidence="4" type="ORF">K503DRAFT_682957</name>
</gene>
<evidence type="ECO:0000256" key="1">
    <source>
        <dbReference type="ARBA" id="ARBA00022574"/>
    </source>
</evidence>
<organism evidence="4 5">
    <name type="scientific">Rhizopogon vinicolor AM-OR11-026</name>
    <dbReference type="NCBI Taxonomy" id="1314800"/>
    <lineage>
        <taxon>Eukaryota</taxon>
        <taxon>Fungi</taxon>
        <taxon>Dikarya</taxon>
        <taxon>Basidiomycota</taxon>
        <taxon>Agaricomycotina</taxon>
        <taxon>Agaricomycetes</taxon>
        <taxon>Agaricomycetidae</taxon>
        <taxon>Boletales</taxon>
        <taxon>Suillineae</taxon>
        <taxon>Rhizopogonaceae</taxon>
        <taxon>Rhizopogon</taxon>
    </lineage>
</organism>
<dbReference type="STRING" id="1314800.A0A1B7NCS2"/>
<evidence type="ECO:0000256" key="2">
    <source>
        <dbReference type="ARBA" id="ARBA00022737"/>
    </source>
</evidence>
<keyword evidence="1 3" id="KW-0853">WD repeat</keyword>
<dbReference type="Gene3D" id="2.130.10.10">
    <property type="entry name" value="YVTN repeat-like/Quinoprotein amine dehydrogenase"/>
    <property type="match status" value="2"/>
</dbReference>
<dbReference type="SUPFAM" id="SSF50978">
    <property type="entry name" value="WD40 repeat-like"/>
    <property type="match status" value="1"/>
</dbReference>
<feature type="repeat" description="WD" evidence="3">
    <location>
        <begin position="102"/>
        <end position="143"/>
    </location>
</feature>
<dbReference type="InParanoid" id="A0A1B7NCS2"/>
<keyword evidence="2" id="KW-0677">Repeat</keyword>